<feature type="transmembrane region" description="Helical" evidence="7">
    <location>
        <begin position="354"/>
        <end position="378"/>
    </location>
</feature>
<feature type="domain" description="Major facilitator superfamily (MFS) profile" evidence="8">
    <location>
        <begin position="10"/>
        <end position="411"/>
    </location>
</feature>
<dbReference type="Pfam" id="PF07690">
    <property type="entry name" value="MFS_1"/>
    <property type="match status" value="1"/>
</dbReference>
<name>A0A1H0C682_9FIRM</name>
<feature type="transmembrane region" description="Helical" evidence="7">
    <location>
        <begin position="227"/>
        <end position="248"/>
    </location>
</feature>
<feature type="transmembrane region" description="Helical" evidence="7">
    <location>
        <begin position="384"/>
        <end position="406"/>
    </location>
</feature>
<comment type="subcellular location">
    <subcellularLocation>
        <location evidence="1">Cell membrane</location>
        <topology evidence="1">Multi-pass membrane protein</topology>
    </subcellularLocation>
</comment>
<gene>
    <name evidence="9" type="ORF">SAMN05660299_02850</name>
</gene>
<keyword evidence="6 7" id="KW-0472">Membrane</keyword>
<reference evidence="9 10" key="1">
    <citation type="submission" date="2016-10" db="EMBL/GenBank/DDBJ databases">
        <authorList>
            <person name="de Groot N.N."/>
        </authorList>
    </citation>
    <scope>NUCLEOTIDE SEQUENCE [LARGE SCALE GENOMIC DNA]</scope>
    <source>
        <strain evidence="9 10">DSM 16981</strain>
    </source>
</reference>
<dbReference type="OrthoDB" id="6360at2"/>
<accession>A0A1H0C682</accession>
<dbReference type="STRING" id="349095.SAMN05660299_02850"/>
<dbReference type="InterPro" id="IPR020846">
    <property type="entry name" value="MFS_dom"/>
</dbReference>
<feature type="transmembrane region" description="Helical" evidence="7">
    <location>
        <begin position="80"/>
        <end position="107"/>
    </location>
</feature>
<feature type="transmembrane region" description="Helical" evidence="7">
    <location>
        <begin position="321"/>
        <end position="342"/>
    </location>
</feature>
<dbReference type="EMBL" id="FNHQ01000067">
    <property type="protein sequence ID" value="SDN53378.1"/>
    <property type="molecule type" value="Genomic_DNA"/>
</dbReference>
<evidence type="ECO:0000256" key="5">
    <source>
        <dbReference type="ARBA" id="ARBA00022989"/>
    </source>
</evidence>
<evidence type="ECO:0000256" key="4">
    <source>
        <dbReference type="ARBA" id="ARBA00022692"/>
    </source>
</evidence>
<dbReference type="PANTHER" id="PTHR11662:SF399">
    <property type="entry name" value="FI19708P1-RELATED"/>
    <property type="match status" value="1"/>
</dbReference>
<dbReference type="InterPro" id="IPR011701">
    <property type="entry name" value="MFS"/>
</dbReference>
<keyword evidence="4 7" id="KW-0812">Transmembrane</keyword>
<evidence type="ECO:0000313" key="10">
    <source>
        <dbReference type="Proteomes" id="UP000199309"/>
    </source>
</evidence>
<evidence type="ECO:0000313" key="9">
    <source>
        <dbReference type="EMBL" id="SDN53378.1"/>
    </source>
</evidence>
<keyword evidence="2" id="KW-0813">Transport</keyword>
<dbReference type="PANTHER" id="PTHR11662">
    <property type="entry name" value="SOLUTE CARRIER FAMILY 17"/>
    <property type="match status" value="1"/>
</dbReference>
<dbReference type="SUPFAM" id="SSF103473">
    <property type="entry name" value="MFS general substrate transporter"/>
    <property type="match status" value="1"/>
</dbReference>
<organism evidence="9 10">
    <name type="scientific">Megasphaera paucivorans</name>
    <dbReference type="NCBI Taxonomy" id="349095"/>
    <lineage>
        <taxon>Bacteria</taxon>
        <taxon>Bacillati</taxon>
        <taxon>Bacillota</taxon>
        <taxon>Negativicutes</taxon>
        <taxon>Veillonellales</taxon>
        <taxon>Veillonellaceae</taxon>
        <taxon>Megasphaera</taxon>
    </lineage>
</organism>
<dbReference type="GO" id="GO:0005886">
    <property type="term" value="C:plasma membrane"/>
    <property type="evidence" value="ECO:0007669"/>
    <property type="project" value="UniProtKB-SubCell"/>
</dbReference>
<feature type="transmembrane region" description="Helical" evidence="7">
    <location>
        <begin position="260"/>
        <end position="284"/>
    </location>
</feature>
<evidence type="ECO:0000259" key="8">
    <source>
        <dbReference type="PROSITE" id="PS50850"/>
    </source>
</evidence>
<dbReference type="Proteomes" id="UP000199309">
    <property type="component" value="Unassembled WGS sequence"/>
</dbReference>
<dbReference type="PIRSF" id="PIRSF002808">
    <property type="entry name" value="Hexose_phosphate_transp"/>
    <property type="match status" value="1"/>
</dbReference>
<evidence type="ECO:0000256" key="6">
    <source>
        <dbReference type="ARBA" id="ARBA00023136"/>
    </source>
</evidence>
<evidence type="ECO:0000256" key="1">
    <source>
        <dbReference type="ARBA" id="ARBA00004651"/>
    </source>
</evidence>
<keyword evidence="5 7" id="KW-1133">Transmembrane helix</keyword>
<dbReference type="InterPro" id="IPR000849">
    <property type="entry name" value="Sugar_P_transporter"/>
</dbReference>
<keyword evidence="3" id="KW-1003">Cell membrane</keyword>
<evidence type="ECO:0000256" key="7">
    <source>
        <dbReference type="SAM" id="Phobius"/>
    </source>
</evidence>
<protein>
    <submittedName>
        <fullName evidence="9">Sugar phosphate permease</fullName>
    </submittedName>
</protein>
<sequence length="413" mass="46139">MLGWKRRNSLLLVLWLVFFVAYMDRINFSIAVPFITKELGLMPTQVGAIMSAFFVGYGLCQIFGGILADKFGPRKTMTLALCWWSVFTIFTGMTGGFLSLLVVRALFGMGESMQPPASWKLIATWFPPQERVKANALNLCSIALGPAFAPLCVVLILQYFDWRTVFYIFSIPGFIMAYVIWKHVYNKPEMDPKMTKEEWIEITGSAEPQTAAREKVTFSQALKNRNLVLLAIIYFAFNIPFWGFLSWLPSYLVTVRHFAIVKMGITASIPFFTAFCGMLVSNSICNRIFHGNKQHFLLATWIIGAIFMYLSYNATNENLCILYLSLASAFGMFMCFGPFWSLPMETLSADVMGMASGFINTGGQIAGFVAPLLIGYLIQVTGGSYQSAFTLMEIGLVAAGILILFIKTKKVSS</sequence>
<dbReference type="AlphaFoldDB" id="A0A1H0C682"/>
<evidence type="ECO:0000256" key="3">
    <source>
        <dbReference type="ARBA" id="ARBA00022475"/>
    </source>
</evidence>
<dbReference type="InterPro" id="IPR050382">
    <property type="entry name" value="MFS_Na/Anion_cotransporter"/>
</dbReference>
<dbReference type="CDD" id="cd17319">
    <property type="entry name" value="MFS_ExuT_GudP_like"/>
    <property type="match status" value="1"/>
</dbReference>
<dbReference type="InterPro" id="IPR036259">
    <property type="entry name" value="MFS_trans_sf"/>
</dbReference>
<feature type="transmembrane region" description="Helical" evidence="7">
    <location>
        <begin position="47"/>
        <end position="68"/>
    </location>
</feature>
<dbReference type="PROSITE" id="PS50850">
    <property type="entry name" value="MFS"/>
    <property type="match status" value="1"/>
</dbReference>
<dbReference type="GO" id="GO:0022857">
    <property type="term" value="F:transmembrane transporter activity"/>
    <property type="evidence" value="ECO:0007669"/>
    <property type="project" value="InterPro"/>
</dbReference>
<keyword evidence="10" id="KW-1185">Reference proteome</keyword>
<feature type="transmembrane region" description="Helical" evidence="7">
    <location>
        <begin position="296"/>
        <end position="315"/>
    </location>
</feature>
<proteinExistence type="predicted"/>
<feature type="transmembrane region" description="Helical" evidence="7">
    <location>
        <begin position="164"/>
        <end position="181"/>
    </location>
</feature>
<evidence type="ECO:0000256" key="2">
    <source>
        <dbReference type="ARBA" id="ARBA00022448"/>
    </source>
</evidence>
<dbReference type="RefSeq" id="WP_091653277.1">
    <property type="nucleotide sequence ID" value="NZ_FNHQ01000067.1"/>
</dbReference>
<dbReference type="Gene3D" id="1.20.1250.20">
    <property type="entry name" value="MFS general substrate transporter like domains"/>
    <property type="match status" value="2"/>
</dbReference>